<dbReference type="InterPro" id="IPR003477">
    <property type="entry name" value="PemK-like"/>
</dbReference>
<sequence>MVPLTSNLKRVSMVLGEQIDTIDKHRLHTFLGRLSEKGMAHTAETVREHLGFYCIMSFSCIESLLYEMLRFLICKGMVQK</sequence>
<protein>
    <submittedName>
        <fullName evidence="3">Type II toxin-antitoxin system PemK/MazF family toxin</fullName>
    </submittedName>
</protein>
<proteinExistence type="inferred from homology"/>
<evidence type="ECO:0000313" key="4">
    <source>
        <dbReference type="Proteomes" id="UP000481852"/>
    </source>
</evidence>
<dbReference type="InterPro" id="IPR011067">
    <property type="entry name" value="Plasmid_toxin/cell-grow_inhib"/>
</dbReference>
<dbReference type="Gene3D" id="2.30.30.110">
    <property type="match status" value="1"/>
</dbReference>
<gene>
    <name evidence="3" type="ORF">FYJ35_08300</name>
</gene>
<keyword evidence="2" id="KW-1277">Toxin-antitoxin system</keyword>
<dbReference type="GO" id="GO:0003677">
    <property type="term" value="F:DNA binding"/>
    <property type="evidence" value="ECO:0007669"/>
    <property type="project" value="InterPro"/>
</dbReference>
<comment type="caution">
    <text evidence="3">The sequence shown here is derived from an EMBL/GenBank/DDBJ whole genome shotgun (WGS) entry which is preliminary data.</text>
</comment>
<accession>A0A6L5X3Y1</accession>
<dbReference type="EMBL" id="VULZ01000008">
    <property type="protein sequence ID" value="MSS15041.1"/>
    <property type="molecule type" value="Genomic_DNA"/>
</dbReference>
<keyword evidence="4" id="KW-1185">Reference proteome</keyword>
<reference evidence="3 4" key="1">
    <citation type="submission" date="2019-08" db="EMBL/GenBank/DDBJ databases">
        <title>In-depth cultivation of the pig gut microbiome towards novel bacterial diversity and tailored functional studies.</title>
        <authorList>
            <person name="Wylensek D."/>
            <person name="Hitch T.C.A."/>
            <person name="Clavel T."/>
        </authorList>
    </citation>
    <scope>NUCLEOTIDE SEQUENCE [LARGE SCALE GENOMIC DNA]</scope>
    <source>
        <strain evidence="3 4">Oil+RF-744-WCA-WT-11</strain>
    </source>
</reference>
<dbReference type="SUPFAM" id="SSF50118">
    <property type="entry name" value="Cell growth inhibitor/plasmid maintenance toxic component"/>
    <property type="match status" value="1"/>
</dbReference>
<name>A0A6L5X3Y1_9FIRM</name>
<comment type="similarity">
    <text evidence="1">Belongs to the PemK/MazF family.</text>
</comment>
<dbReference type="Pfam" id="PF02452">
    <property type="entry name" value="PemK_toxin"/>
    <property type="match status" value="1"/>
</dbReference>
<organism evidence="3 4">
    <name type="scientific">Porcincola intestinalis</name>
    <dbReference type="NCBI Taxonomy" id="2606632"/>
    <lineage>
        <taxon>Bacteria</taxon>
        <taxon>Bacillati</taxon>
        <taxon>Bacillota</taxon>
        <taxon>Clostridia</taxon>
        <taxon>Lachnospirales</taxon>
        <taxon>Lachnospiraceae</taxon>
        <taxon>Porcincola</taxon>
    </lineage>
</organism>
<dbReference type="Proteomes" id="UP000481852">
    <property type="component" value="Unassembled WGS sequence"/>
</dbReference>
<evidence type="ECO:0000313" key="3">
    <source>
        <dbReference type="EMBL" id="MSS15041.1"/>
    </source>
</evidence>
<dbReference type="AlphaFoldDB" id="A0A6L5X3Y1"/>
<dbReference type="RefSeq" id="WP_154525490.1">
    <property type="nucleotide sequence ID" value="NZ_VULZ01000008.1"/>
</dbReference>
<evidence type="ECO:0000256" key="2">
    <source>
        <dbReference type="ARBA" id="ARBA00022649"/>
    </source>
</evidence>
<evidence type="ECO:0000256" key="1">
    <source>
        <dbReference type="ARBA" id="ARBA00007521"/>
    </source>
</evidence>